<protein>
    <recommendedName>
        <fullName evidence="1">Phosphoinositide phospholipase C</fullName>
        <ecNumber evidence="1">3.1.4.11</ecNumber>
    </recommendedName>
</protein>
<keyword evidence="1" id="KW-0378">Hydrolase</keyword>
<comment type="caution">
    <text evidence="4">The sequence shown here is derived from an EMBL/GenBank/DDBJ whole genome shotgun (WGS) entry which is preliminary data.</text>
</comment>
<evidence type="ECO:0000313" key="4">
    <source>
        <dbReference type="EMBL" id="KAK2105675.1"/>
    </source>
</evidence>
<dbReference type="PANTHER" id="PTHR10336:SF166">
    <property type="entry name" value="1-PHOSPHATIDYLINOSITOL 4,5-BISPHOSPHATE PHOSPHODIESTERASE ETA-2"/>
    <property type="match status" value="1"/>
</dbReference>
<dbReference type="EC" id="3.1.4.11" evidence="1"/>
<dbReference type="Proteomes" id="UP001266305">
    <property type="component" value="Unassembled WGS sequence"/>
</dbReference>
<evidence type="ECO:0000313" key="5">
    <source>
        <dbReference type="Proteomes" id="UP001266305"/>
    </source>
</evidence>
<dbReference type="EMBL" id="JASSZA010000007">
    <property type="protein sequence ID" value="KAK2105675.1"/>
    <property type="molecule type" value="Genomic_DNA"/>
</dbReference>
<dbReference type="SUPFAM" id="SSF51695">
    <property type="entry name" value="PLC-like phosphodiesterases"/>
    <property type="match status" value="1"/>
</dbReference>
<dbReference type="InterPro" id="IPR001711">
    <property type="entry name" value="PLipase_C_Pinositol-sp_Y"/>
</dbReference>
<evidence type="ECO:0000256" key="2">
    <source>
        <dbReference type="SAM" id="MobiDB-lite"/>
    </source>
</evidence>
<dbReference type="SMART" id="SM00149">
    <property type="entry name" value="PLCYc"/>
    <property type="match status" value="1"/>
</dbReference>
<keyword evidence="1" id="KW-0443">Lipid metabolism</keyword>
<dbReference type="PANTHER" id="PTHR10336">
    <property type="entry name" value="PHOSPHOINOSITIDE-SPECIFIC PHOSPHOLIPASE C FAMILY PROTEIN"/>
    <property type="match status" value="1"/>
</dbReference>
<dbReference type="InterPro" id="IPR017946">
    <property type="entry name" value="PLC-like_Pdiesterase_TIM-brl"/>
</dbReference>
<evidence type="ECO:0000256" key="1">
    <source>
        <dbReference type="RuleBase" id="RU361133"/>
    </source>
</evidence>
<dbReference type="Pfam" id="PF00387">
    <property type="entry name" value="PI-PLC-Y"/>
    <property type="match status" value="1"/>
</dbReference>
<keyword evidence="1" id="KW-0442">Lipid degradation</keyword>
<evidence type="ECO:0000259" key="3">
    <source>
        <dbReference type="PROSITE" id="PS50008"/>
    </source>
</evidence>
<feature type="compositionally biased region" description="Basic and acidic residues" evidence="2">
    <location>
        <begin position="45"/>
        <end position="54"/>
    </location>
</feature>
<gene>
    <name evidence="4" type="primary">PLCH2_3</name>
    <name evidence="4" type="ORF">P7K49_015189</name>
</gene>
<comment type="catalytic activity">
    <reaction evidence="1">
        <text>a 1,2-diacyl-sn-glycero-3-phospho-(1D-myo-inositol-4,5-bisphosphate) + H2O = 1D-myo-inositol 1,4,5-trisphosphate + a 1,2-diacyl-sn-glycerol + H(+)</text>
        <dbReference type="Rhea" id="RHEA:33179"/>
        <dbReference type="ChEBI" id="CHEBI:15377"/>
        <dbReference type="ChEBI" id="CHEBI:15378"/>
        <dbReference type="ChEBI" id="CHEBI:17815"/>
        <dbReference type="ChEBI" id="CHEBI:58456"/>
        <dbReference type="ChEBI" id="CHEBI:203600"/>
        <dbReference type="EC" id="3.1.4.11"/>
    </reaction>
</comment>
<reference evidence="4 5" key="1">
    <citation type="submission" date="2023-05" db="EMBL/GenBank/DDBJ databases">
        <title>B98-5 Cell Line De Novo Hybrid Assembly: An Optical Mapping Approach.</title>
        <authorList>
            <person name="Kananen K."/>
            <person name="Auerbach J.A."/>
            <person name="Kautto E."/>
            <person name="Blachly J.S."/>
        </authorList>
    </citation>
    <scope>NUCLEOTIDE SEQUENCE [LARGE SCALE GENOMIC DNA]</scope>
    <source>
        <strain evidence="4">B95-8</strain>
        <tissue evidence="4">Cell line</tissue>
    </source>
</reference>
<keyword evidence="5" id="KW-1185">Reference proteome</keyword>
<name>A0ABQ9V9C4_SAGOE</name>
<feature type="region of interest" description="Disordered" evidence="2">
    <location>
        <begin position="45"/>
        <end position="81"/>
    </location>
</feature>
<feature type="domain" description="PI-PLC Y-box" evidence="3">
    <location>
        <begin position="87"/>
        <end position="136"/>
    </location>
</feature>
<proteinExistence type="predicted"/>
<dbReference type="PROSITE" id="PS50008">
    <property type="entry name" value="PIPLC_Y_DOMAIN"/>
    <property type="match status" value="1"/>
</dbReference>
<dbReference type="PRINTS" id="PR00390">
    <property type="entry name" value="PHPHLIPASEC"/>
</dbReference>
<dbReference type="InterPro" id="IPR001192">
    <property type="entry name" value="PI-PLC_fam"/>
</dbReference>
<organism evidence="4 5">
    <name type="scientific">Saguinus oedipus</name>
    <name type="common">Cotton-top tamarin</name>
    <name type="synonym">Oedipomidas oedipus</name>
    <dbReference type="NCBI Taxonomy" id="9490"/>
    <lineage>
        <taxon>Eukaryota</taxon>
        <taxon>Metazoa</taxon>
        <taxon>Chordata</taxon>
        <taxon>Craniata</taxon>
        <taxon>Vertebrata</taxon>
        <taxon>Euteleostomi</taxon>
        <taxon>Mammalia</taxon>
        <taxon>Eutheria</taxon>
        <taxon>Euarchontoglires</taxon>
        <taxon>Primates</taxon>
        <taxon>Haplorrhini</taxon>
        <taxon>Platyrrhini</taxon>
        <taxon>Cebidae</taxon>
        <taxon>Callitrichinae</taxon>
        <taxon>Saguinus</taxon>
    </lineage>
</organism>
<accession>A0ABQ9V9C4</accession>
<sequence length="202" mass="22026">MGGVLTPATRHRTARQKKTMQLSRALSDLVKYTKSVATHDIEVEGERLGDRGPRAEASLSPTPATLRGIGRAPGLGSDVRLPAPQRETKAQQILQQKPAQYLRFNQQQLSRIYPSSYRVDSSNYNPQPFWNAGCQMGGRGHGALRAVGRARLRWSLKPEGRAGTHWGLGSMLGSLALEASTSEVCCPHQVHTDTGLALRHGP</sequence>
<dbReference type="Gene3D" id="3.20.20.190">
    <property type="entry name" value="Phosphatidylinositol (PI) phosphodiesterase"/>
    <property type="match status" value="1"/>
</dbReference>